<accession>A0A177NW76</accession>
<dbReference type="OrthoDB" id="9782022at2"/>
<dbReference type="EC" id="2.3.2.29" evidence="4"/>
<evidence type="ECO:0000256" key="4">
    <source>
        <dbReference type="HAMAP-Rule" id="MF_00689"/>
    </source>
</evidence>
<comment type="subcellular location">
    <subcellularLocation>
        <location evidence="4">Cytoplasm</location>
    </subcellularLocation>
</comment>
<evidence type="ECO:0000313" key="7">
    <source>
        <dbReference type="EMBL" id="OAI21523.1"/>
    </source>
</evidence>
<comment type="caution">
    <text evidence="7">The sequence shown here is derived from an EMBL/GenBank/DDBJ whole genome shotgun (WGS) entry which is preliminary data.</text>
</comment>
<dbReference type="GO" id="GO:0008914">
    <property type="term" value="F:leucyl-tRNA--protein transferase activity"/>
    <property type="evidence" value="ECO:0007669"/>
    <property type="project" value="UniProtKB-UniRule"/>
</dbReference>
<dbReference type="SUPFAM" id="SSF55729">
    <property type="entry name" value="Acyl-CoA N-acyltransferases (Nat)"/>
    <property type="match status" value="1"/>
</dbReference>
<dbReference type="GO" id="GO:0005737">
    <property type="term" value="C:cytoplasm"/>
    <property type="evidence" value="ECO:0007669"/>
    <property type="project" value="UniProtKB-SubCell"/>
</dbReference>
<dbReference type="PIRSF" id="PIRSF037208">
    <property type="entry name" value="ATE_pro_prd"/>
    <property type="match status" value="1"/>
</dbReference>
<evidence type="ECO:0000259" key="5">
    <source>
        <dbReference type="Pfam" id="PF04376"/>
    </source>
</evidence>
<feature type="domain" description="N-end aminoacyl transferase N-terminal" evidence="5">
    <location>
        <begin position="15"/>
        <end position="85"/>
    </location>
</feature>
<keyword evidence="8" id="KW-1185">Reference proteome</keyword>
<keyword evidence="1 4" id="KW-0963">Cytoplasm</keyword>
<dbReference type="InterPro" id="IPR017138">
    <property type="entry name" value="Asp_Glu_LeuTrfase"/>
</dbReference>
<feature type="domain" description="N-end rule aminoacyl transferase C-terminal" evidence="6">
    <location>
        <begin position="106"/>
        <end position="224"/>
    </location>
</feature>
<dbReference type="InterPro" id="IPR007471">
    <property type="entry name" value="N-end_Aminoacyl_Trfase_N"/>
</dbReference>
<dbReference type="STRING" id="702114.A1355_23230"/>
<evidence type="ECO:0000256" key="1">
    <source>
        <dbReference type="ARBA" id="ARBA00022490"/>
    </source>
</evidence>
<organism evidence="7 8">
    <name type="scientific">Methylomonas koyamae</name>
    <dbReference type="NCBI Taxonomy" id="702114"/>
    <lineage>
        <taxon>Bacteria</taxon>
        <taxon>Pseudomonadati</taxon>
        <taxon>Pseudomonadota</taxon>
        <taxon>Gammaproteobacteria</taxon>
        <taxon>Methylococcales</taxon>
        <taxon>Methylococcaceae</taxon>
        <taxon>Methylomonas</taxon>
    </lineage>
</organism>
<dbReference type="Pfam" id="PF04377">
    <property type="entry name" value="ATE_C"/>
    <property type="match status" value="1"/>
</dbReference>
<dbReference type="EMBL" id="LUUK01000097">
    <property type="protein sequence ID" value="OAI21523.1"/>
    <property type="molecule type" value="Genomic_DNA"/>
</dbReference>
<dbReference type="NCBIfam" id="NF002346">
    <property type="entry name" value="PRK01305.2-3"/>
    <property type="match status" value="1"/>
</dbReference>
<dbReference type="GO" id="GO:0071596">
    <property type="term" value="P:ubiquitin-dependent protein catabolic process via the N-end rule pathway"/>
    <property type="evidence" value="ECO:0007669"/>
    <property type="project" value="InterPro"/>
</dbReference>
<dbReference type="PANTHER" id="PTHR21367:SF1">
    <property type="entry name" value="ARGINYL-TRNA--PROTEIN TRANSFERASE 1"/>
    <property type="match status" value="1"/>
</dbReference>
<dbReference type="HAMAP" id="MF_00689">
    <property type="entry name" value="Bpt"/>
    <property type="match status" value="1"/>
</dbReference>
<dbReference type="RefSeq" id="WP_064026842.1">
    <property type="nucleotide sequence ID" value="NZ_LUUK01000097.1"/>
</dbReference>
<dbReference type="NCBIfam" id="NF002342">
    <property type="entry name" value="PRK01305.1-3"/>
    <property type="match status" value="1"/>
</dbReference>
<keyword evidence="3 4" id="KW-0012">Acyltransferase</keyword>
<dbReference type="InterPro" id="IPR007472">
    <property type="entry name" value="N-end_Aminoacyl_Trfase_C"/>
</dbReference>
<proteinExistence type="inferred from homology"/>
<gene>
    <name evidence="4" type="primary">bpt</name>
    <name evidence="7" type="ORF">A1355_23230</name>
</gene>
<comment type="catalytic activity">
    <reaction evidence="4">
        <text>N-terminal L-aspartyl-[protein] + L-leucyl-tRNA(Leu) = N-terminal L-leucyl-L-aspartyl-[protein] + tRNA(Leu) + H(+)</text>
        <dbReference type="Rhea" id="RHEA:50420"/>
        <dbReference type="Rhea" id="RHEA-COMP:9613"/>
        <dbReference type="Rhea" id="RHEA-COMP:9622"/>
        <dbReference type="Rhea" id="RHEA-COMP:12669"/>
        <dbReference type="Rhea" id="RHEA-COMP:12674"/>
        <dbReference type="ChEBI" id="CHEBI:15378"/>
        <dbReference type="ChEBI" id="CHEBI:64720"/>
        <dbReference type="ChEBI" id="CHEBI:78442"/>
        <dbReference type="ChEBI" id="CHEBI:78494"/>
        <dbReference type="ChEBI" id="CHEBI:133042"/>
        <dbReference type="EC" id="2.3.2.29"/>
    </reaction>
</comment>
<evidence type="ECO:0000313" key="8">
    <source>
        <dbReference type="Proteomes" id="UP000077628"/>
    </source>
</evidence>
<sequence length="242" mass="28170">MANLKSISLWLSGEQDCAYLDDRRARSAFVHPDTELDPAVYSRLIELGFRRSGDHVYRPHCDYCQACIPTRVPVQEFQPNRKQRRCLTRNASTRTVIRGAEFDPRHFRLYQTYLRARHDKPDEAPPSEEDYLRFLGSRWCDTHFVEFLIEGRLAAVAVVDVVDHGLSAVYTFFDPAMAAYSPGVYAVLWQIEYARQLELPYVYLGFWIAECRKMRYKIDYQPLSGLIAGQWQSLLPPSIHEE</sequence>
<protein>
    <recommendedName>
        <fullName evidence="4">Aspartate/glutamate leucyltransferase</fullName>
        <ecNumber evidence="4">2.3.2.29</ecNumber>
    </recommendedName>
</protein>
<dbReference type="InterPro" id="IPR016181">
    <property type="entry name" value="Acyl_CoA_acyltransferase"/>
</dbReference>
<name>A0A177NW76_9GAMM</name>
<dbReference type="AlphaFoldDB" id="A0A177NW76"/>
<dbReference type="Proteomes" id="UP000077628">
    <property type="component" value="Unassembled WGS sequence"/>
</dbReference>
<comment type="similarity">
    <text evidence="4">Belongs to the R-transferase family. Bpt subfamily.</text>
</comment>
<dbReference type="GO" id="GO:0004057">
    <property type="term" value="F:arginyl-tRNA--protein transferase activity"/>
    <property type="evidence" value="ECO:0007669"/>
    <property type="project" value="InterPro"/>
</dbReference>
<evidence type="ECO:0000256" key="3">
    <source>
        <dbReference type="ARBA" id="ARBA00023315"/>
    </source>
</evidence>
<evidence type="ECO:0000259" key="6">
    <source>
        <dbReference type="Pfam" id="PF04377"/>
    </source>
</evidence>
<comment type="catalytic activity">
    <reaction evidence="4">
        <text>N-terminal L-glutamyl-[protein] + L-leucyl-tRNA(Leu) = N-terminal L-leucyl-L-glutamyl-[protein] + tRNA(Leu) + H(+)</text>
        <dbReference type="Rhea" id="RHEA:50412"/>
        <dbReference type="Rhea" id="RHEA-COMP:9613"/>
        <dbReference type="Rhea" id="RHEA-COMP:9622"/>
        <dbReference type="Rhea" id="RHEA-COMP:12664"/>
        <dbReference type="Rhea" id="RHEA-COMP:12668"/>
        <dbReference type="ChEBI" id="CHEBI:15378"/>
        <dbReference type="ChEBI" id="CHEBI:64721"/>
        <dbReference type="ChEBI" id="CHEBI:78442"/>
        <dbReference type="ChEBI" id="CHEBI:78494"/>
        <dbReference type="ChEBI" id="CHEBI:133041"/>
        <dbReference type="EC" id="2.3.2.29"/>
    </reaction>
</comment>
<keyword evidence="2 4" id="KW-0808">Transferase</keyword>
<dbReference type="InterPro" id="IPR030700">
    <property type="entry name" value="N-end_Aminoacyl_Trfase"/>
</dbReference>
<dbReference type="Pfam" id="PF04376">
    <property type="entry name" value="ATE_N"/>
    <property type="match status" value="1"/>
</dbReference>
<evidence type="ECO:0000256" key="2">
    <source>
        <dbReference type="ARBA" id="ARBA00022679"/>
    </source>
</evidence>
<dbReference type="NCBIfam" id="NF002341">
    <property type="entry name" value="PRK01305.1-1"/>
    <property type="match status" value="1"/>
</dbReference>
<reference evidence="8" key="1">
    <citation type="submission" date="2016-03" db="EMBL/GenBank/DDBJ databases">
        <authorList>
            <person name="Heylen K."/>
            <person name="De Vos P."/>
            <person name="Vekeman B."/>
        </authorList>
    </citation>
    <scope>NUCLEOTIDE SEQUENCE [LARGE SCALE GENOMIC DNA]</scope>
    <source>
        <strain evidence="8">R-45383</strain>
    </source>
</reference>
<comment type="function">
    <text evidence="4">Functions in the N-end rule pathway of protein degradation where it conjugates Leu from its aminoacyl-tRNA to the N-termini of proteins containing an N-terminal aspartate or glutamate.</text>
</comment>
<dbReference type="PANTHER" id="PTHR21367">
    <property type="entry name" value="ARGININE-TRNA-PROTEIN TRANSFERASE 1"/>
    <property type="match status" value="1"/>
</dbReference>